<name>A0A179FBA7_PURLI</name>
<feature type="region of interest" description="Disordered" evidence="1">
    <location>
        <begin position="1"/>
        <end position="32"/>
    </location>
</feature>
<protein>
    <submittedName>
        <fullName evidence="2">Uncharacterized protein</fullName>
    </submittedName>
</protein>
<gene>
    <name evidence="2" type="ORF">VFPBJ_11392</name>
</gene>
<evidence type="ECO:0000313" key="2">
    <source>
        <dbReference type="EMBL" id="OAQ62590.1"/>
    </source>
</evidence>
<dbReference type="AlphaFoldDB" id="A0A179FBA7"/>
<proteinExistence type="predicted"/>
<evidence type="ECO:0000313" key="3">
    <source>
        <dbReference type="Proteomes" id="UP000078240"/>
    </source>
</evidence>
<comment type="caution">
    <text evidence="2">The sequence shown here is derived from an EMBL/GenBank/DDBJ whole genome shotgun (WGS) entry which is preliminary data.</text>
</comment>
<evidence type="ECO:0000256" key="1">
    <source>
        <dbReference type="SAM" id="MobiDB-lite"/>
    </source>
</evidence>
<reference evidence="2 3" key="1">
    <citation type="submission" date="2016-01" db="EMBL/GenBank/DDBJ databases">
        <title>Biosynthesis of antibiotic leucinostatins and their inhibition on Phytophthora in bio-control Purpureocillium lilacinum.</title>
        <authorList>
            <person name="Wang G."/>
            <person name="Liu Z."/>
            <person name="Lin R."/>
            <person name="Li E."/>
            <person name="Mao Z."/>
            <person name="Ling J."/>
            <person name="Yin W."/>
            <person name="Xie B."/>
        </authorList>
    </citation>
    <scope>NUCLEOTIDE SEQUENCE [LARGE SCALE GENOMIC DNA]</scope>
    <source>
        <strain evidence="2">PLBJ-1</strain>
    </source>
</reference>
<dbReference type="Proteomes" id="UP000078240">
    <property type="component" value="Unassembled WGS sequence"/>
</dbReference>
<dbReference type="EMBL" id="LSBH01000021">
    <property type="protein sequence ID" value="OAQ62590.1"/>
    <property type="molecule type" value="Genomic_DNA"/>
</dbReference>
<accession>A0A179FBA7</accession>
<organism evidence="2 3">
    <name type="scientific">Purpureocillium lilacinum</name>
    <name type="common">Paecilomyces lilacinus</name>
    <dbReference type="NCBI Taxonomy" id="33203"/>
    <lineage>
        <taxon>Eukaryota</taxon>
        <taxon>Fungi</taxon>
        <taxon>Dikarya</taxon>
        <taxon>Ascomycota</taxon>
        <taxon>Pezizomycotina</taxon>
        <taxon>Sordariomycetes</taxon>
        <taxon>Hypocreomycetidae</taxon>
        <taxon>Hypocreales</taxon>
        <taxon>Ophiocordycipitaceae</taxon>
        <taxon>Purpureocillium</taxon>
    </lineage>
</organism>
<sequence length="106" mass="11558">MQVVRPGAGRMDSHVTESRTPVHKSPGRSQPCTAQLNRESWIILYATIVLALEADSCAISLPTPFVRASELRRETSFSLQGAACREAADSHDGIKDDPLTLTFTAF</sequence>